<dbReference type="Proteomes" id="UP000016491">
    <property type="component" value="Unassembled WGS sequence"/>
</dbReference>
<comment type="caution">
    <text evidence="1">The sequence shown here is derived from an EMBL/GenBank/DDBJ whole genome shotgun (WGS) entry which is preliminary data.</text>
</comment>
<gene>
    <name evidence="1" type="ORF">CLOSYM_01384</name>
</gene>
<protein>
    <submittedName>
        <fullName evidence="1">Uncharacterized protein</fullName>
    </submittedName>
</protein>
<dbReference type="AlphaFoldDB" id="A0ABC9U0I4"/>
<evidence type="ECO:0000313" key="1">
    <source>
        <dbReference type="EMBL" id="ERI78648.1"/>
    </source>
</evidence>
<dbReference type="EMBL" id="AWSU01000113">
    <property type="protein sequence ID" value="ERI78648.1"/>
    <property type="molecule type" value="Genomic_DNA"/>
</dbReference>
<reference evidence="1 2" key="1">
    <citation type="submission" date="2013-07" db="EMBL/GenBank/DDBJ databases">
        <authorList>
            <person name="Weinstock G."/>
            <person name="Sodergren E."/>
            <person name="Wylie T."/>
            <person name="Fulton L."/>
            <person name="Fulton R."/>
            <person name="Fronick C."/>
            <person name="O'Laughlin M."/>
            <person name="Godfrey J."/>
            <person name="Miner T."/>
            <person name="Herter B."/>
            <person name="Appelbaum E."/>
            <person name="Cordes M."/>
            <person name="Lek S."/>
            <person name="Wollam A."/>
            <person name="Pepin K.H."/>
            <person name="Palsikar V.B."/>
            <person name="Mitreva M."/>
            <person name="Wilson R.K."/>
        </authorList>
    </citation>
    <scope>NUCLEOTIDE SEQUENCE [LARGE SCALE GENOMIC DNA]</scope>
    <source>
        <strain evidence="1 2">ATCC 14940</strain>
    </source>
</reference>
<organism evidence="1 2">
    <name type="scientific">[Clostridium] symbiosum ATCC 14940</name>
    <dbReference type="NCBI Taxonomy" id="411472"/>
    <lineage>
        <taxon>Bacteria</taxon>
        <taxon>Bacillati</taxon>
        <taxon>Bacillota</taxon>
        <taxon>Clostridia</taxon>
        <taxon>Lachnospirales</taxon>
        <taxon>Lachnospiraceae</taxon>
        <taxon>Otoolea</taxon>
    </lineage>
</organism>
<accession>A0ABC9U0I4</accession>
<evidence type="ECO:0000313" key="2">
    <source>
        <dbReference type="Proteomes" id="UP000016491"/>
    </source>
</evidence>
<proteinExistence type="predicted"/>
<name>A0ABC9U0I4_CLOSY</name>
<sequence>MIFINPGEIMQIEGALRVDAFVDAEELPVLFWDKGVPAIRTHEPNGRGNNLPRDERLATDLAQVLSVPAIVIVEIVVRSATEGKDNILRDGFSVTPLDRSDGFAILPEIILEEELPVLFDEWKNDWQAVSGKLLVFRGVGIIESPLLERNISADEVQEPANRYILFLNYSK</sequence>